<evidence type="ECO:0000259" key="6">
    <source>
        <dbReference type="Pfam" id="PF02668"/>
    </source>
</evidence>
<dbReference type="PANTHER" id="PTHR30468:SF1">
    <property type="entry name" value="ALPHA-KETOGLUTARATE-DEPENDENT SULFONATE DIOXYGENASE"/>
    <property type="match status" value="1"/>
</dbReference>
<evidence type="ECO:0000256" key="1">
    <source>
        <dbReference type="ARBA" id="ARBA00005896"/>
    </source>
</evidence>
<feature type="domain" description="TauD/TfdA-like" evidence="6">
    <location>
        <begin position="11"/>
        <end position="271"/>
    </location>
</feature>
<gene>
    <name evidence="7" type="ORF">CNE99_06755</name>
</gene>
<dbReference type="GO" id="GO:0005737">
    <property type="term" value="C:cytoplasm"/>
    <property type="evidence" value="ECO:0007669"/>
    <property type="project" value="TreeGrafter"/>
</dbReference>
<dbReference type="GO" id="GO:0006790">
    <property type="term" value="P:sulfur compound metabolic process"/>
    <property type="evidence" value="ECO:0007669"/>
    <property type="project" value="TreeGrafter"/>
</dbReference>
<proteinExistence type="inferred from homology"/>
<keyword evidence="2" id="KW-0479">Metal-binding</keyword>
<evidence type="ECO:0000313" key="8">
    <source>
        <dbReference type="Proteomes" id="UP000219327"/>
    </source>
</evidence>
<dbReference type="GO" id="GO:0000908">
    <property type="term" value="F:taurine dioxygenase activity"/>
    <property type="evidence" value="ECO:0007669"/>
    <property type="project" value="TreeGrafter"/>
</dbReference>
<dbReference type="GO" id="GO:0046872">
    <property type="term" value="F:metal ion binding"/>
    <property type="evidence" value="ECO:0007669"/>
    <property type="project" value="UniProtKB-KW"/>
</dbReference>
<dbReference type="InterPro" id="IPR042098">
    <property type="entry name" value="TauD-like_sf"/>
</dbReference>
<keyword evidence="4" id="KW-0560">Oxidoreductase</keyword>
<evidence type="ECO:0000256" key="3">
    <source>
        <dbReference type="ARBA" id="ARBA00022964"/>
    </source>
</evidence>
<dbReference type="InterPro" id="IPR003819">
    <property type="entry name" value="TauD/TfdA-like"/>
</dbReference>
<evidence type="ECO:0000256" key="2">
    <source>
        <dbReference type="ARBA" id="ARBA00022723"/>
    </source>
</evidence>
<name>A0A2A5WQK3_9GAMM</name>
<dbReference type="AlphaFoldDB" id="A0A2A5WQK3"/>
<dbReference type="Pfam" id="PF02668">
    <property type="entry name" value="TauD"/>
    <property type="match status" value="1"/>
</dbReference>
<comment type="caution">
    <text evidence="7">The sequence shown here is derived from an EMBL/GenBank/DDBJ whole genome shotgun (WGS) entry which is preliminary data.</text>
</comment>
<keyword evidence="5" id="KW-0408">Iron</keyword>
<comment type="similarity">
    <text evidence="1">Belongs to the TfdA dioxygenase family.</text>
</comment>
<dbReference type="PANTHER" id="PTHR30468">
    <property type="entry name" value="ALPHA-KETOGLUTARATE-DEPENDENT SULFONATE DIOXYGENASE"/>
    <property type="match status" value="1"/>
</dbReference>
<accession>A0A2A5WQK3</accession>
<evidence type="ECO:0000256" key="5">
    <source>
        <dbReference type="ARBA" id="ARBA00023004"/>
    </source>
</evidence>
<sequence>MSVTITLIDATLGAVVTDVSLKQLDDPTWGEIHTAFLEYGVLVFPGQHLSDDEQGEFALHFGAIEKLGPRQKKGVAPISNQKADGSVVRPDEEGYKLLRGNEGWHTDSTYMPLASKAAMLSALVVPPEGGETGFADMRAAYDELDDTLKEKLEPLSAYHSLYYSQEKAGYQHNTDHLYGFHDKGAPLRHVIKTHPETGRKSLYTGRHAYGIPGMDPAESDALLSTLLEEACQPPRLYRHAWEVGDLVVWDNRCVMHCACSYDTQYPRVLRGSRIAGEVATELAPTFEDERAAAFHPTTSNASRLAR</sequence>
<protein>
    <submittedName>
        <fullName evidence="7">Taurine catabolism dioxygenase TauD</fullName>
    </submittedName>
</protein>
<dbReference type="EMBL" id="NTKD01000034">
    <property type="protein sequence ID" value="PDH38815.1"/>
    <property type="molecule type" value="Genomic_DNA"/>
</dbReference>
<evidence type="ECO:0000256" key="4">
    <source>
        <dbReference type="ARBA" id="ARBA00023002"/>
    </source>
</evidence>
<dbReference type="Gene3D" id="3.60.130.10">
    <property type="entry name" value="Clavaminate synthase-like"/>
    <property type="match status" value="1"/>
</dbReference>
<organism evidence="7 8">
    <name type="scientific">OM182 bacterium MED-G24</name>
    <dbReference type="NCBI Taxonomy" id="1986255"/>
    <lineage>
        <taxon>Bacteria</taxon>
        <taxon>Pseudomonadati</taxon>
        <taxon>Pseudomonadota</taxon>
        <taxon>Gammaproteobacteria</taxon>
        <taxon>OMG group</taxon>
        <taxon>OM182 clade</taxon>
    </lineage>
</organism>
<dbReference type="SUPFAM" id="SSF51197">
    <property type="entry name" value="Clavaminate synthase-like"/>
    <property type="match status" value="1"/>
</dbReference>
<dbReference type="Proteomes" id="UP000219327">
    <property type="component" value="Unassembled WGS sequence"/>
</dbReference>
<reference evidence="7 8" key="1">
    <citation type="submission" date="2017-08" db="EMBL/GenBank/DDBJ databases">
        <title>Fine stratification of microbial communities through a metagenomic profile of the photic zone.</title>
        <authorList>
            <person name="Haro-Moreno J.M."/>
            <person name="Lopez-Perez M."/>
            <person name="De La Torre J."/>
            <person name="Picazo A."/>
            <person name="Camacho A."/>
            <person name="Rodriguez-Valera F."/>
        </authorList>
    </citation>
    <scope>NUCLEOTIDE SEQUENCE [LARGE SCALE GENOMIC DNA]</scope>
    <source>
        <strain evidence="7">MED-G24</strain>
    </source>
</reference>
<dbReference type="InterPro" id="IPR051323">
    <property type="entry name" value="AtsK-like"/>
</dbReference>
<keyword evidence="3 7" id="KW-0223">Dioxygenase</keyword>
<evidence type="ECO:0000313" key="7">
    <source>
        <dbReference type="EMBL" id="PDH38815.1"/>
    </source>
</evidence>